<dbReference type="GO" id="GO:0006096">
    <property type="term" value="P:glycolytic process"/>
    <property type="evidence" value="ECO:0007669"/>
    <property type="project" value="InterPro"/>
</dbReference>
<dbReference type="SUPFAM" id="SSF51569">
    <property type="entry name" value="Aldolase"/>
    <property type="match status" value="1"/>
</dbReference>
<dbReference type="GO" id="GO:0097367">
    <property type="term" value="F:carbohydrate derivative binding"/>
    <property type="evidence" value="ECO:0007669"/>
    <property type="project" value="InterPro"/>
</dbReference>
<dbReference type="AlphaFoldDB" id="A0A2W2B8S2"/>
<sequence>MNTLVDLLNYGQSYWLDNLTRKKINSGELKKRVTEQGLRGITSNPSIFYKAITGSNDYDEQIKELVSQGFTAQQVYDALTIADVQHACDILKPVFDSSEGTDGFVSLEVSPYLARDTERSISEARRLYHAVDRKNCYIKIPGTKEGIPAIEQLLYEGININITLLFSVDRYVEVAQAYVSAVRRRVAEGKSVVNIVSVASFFLSRIDVLTDSLLSQYTFSGGSSEPELLLGKVAIASAKLAYAQFKAIFGSPEWQALAEKGAHVQRPLWASTSTKDPMYDDLMYVEALVGADTVNTLPDDTINALADHGKLRQNAIEEEVDKAPLVFEALQKAGIDIRFVTWQLENEGVKKFVESYDQLMAALEDKRVSMLGDDISTQVASYGSLKKEMEAAYASLDEKHVASRLYAKDPYLWKTDAPTAKLIKESMGWITIPDSYDDIVKELTTFSEKIKDEGYKYTVLLGMGGSSLCSEVARKTYGTASGYLELIVLDNTDTAAIKDVEASIDMEHTLFIAASKSGGTAETISFFKYFYAQMQQKGMADPGKNFVAITDPGSPLVKMAEEYKFRATFLNDTEIGGRYSVLSDFGLLPMALMGVDIDALLQSAQQMHISSGAAVPVASNPGISLGVIMGICAKHGRDKVTFVLSASIGSFGYWAEQLLAESTGKEGKGLIPVNGEELGAPDVYGPDRLFVHMYLPADDNSADEQKLKALETAGHPVVRIKVKSKIALGGEYYRWELATAIAGMVIGIDPFDQPNVAESKQNTNNLLKEWAQNESFKYIEPLMEVDGFSIYGSKEVAQIKDNEHIGAVMASFESLAKPGDYIAVLPYFLMTEARSNILQQWRMSIRNHLKNATTLLNGPRYLHSTGQLHKGGPDTGLYIILVGEETEELPIPGEQYGFATLHTAQSLGDYRSLEDKGRRVIRIDLGKDIDGCLAKLWSLIKKTGAVHSANRS</sequence>
<dbReference type="Pfam" id="PF00342">
    <property type="entry name" value="PGI"/>
    <property type="match status" value="1"/>
</dbReference>
<dbReference type="UniPathway" id="UPA00115">
    <property type="reaction ID" value="UER00414"/>
</dbReference>
<evidence type="ECO:0000256" key="2">
    <source>
        <dbReference type="ARBA" id="ARBA00004496"/>
    </source>
</evidence>
<reference evidence="12 13" key="1">
    <citation type="submission" date="2018-06" db="EMBL/GenBank/DDBJ databases">
        <title>Mucibacter soli gen. nov., sp. nov., a new member of the family Chitinophagaceae producing mucin.</title>
        <authorList>
            <person name="Kim M.-K."/>
            <person name="Park S."/>
            <person name="Kim T.-S."/>
            <person name="Joung Y."/>
            <person name="Han J.-H."/>
            <person name="Kim S.B."/>
        </authorList>
    </citation>
    <scope>NUCLEOTIDE SEQUENCE [LARGE SCALE GENOMIC DNA]</scope>
    <source>
        <strain evidence="12 13">R1-15</strain>
    </source>
</reference>
<dbReference type="InterPro" id="IPR013785">
    <property type="entry name" value="Aldolase_TIM"/>
</dbReference>
<keyword evidence="7 11" id="KW-0808">Transferase</keyword>
<dbReference type="InterPro" id="IPR035476">
    <property type="entry name" value="SIS_PGI_1"/>
</dbReference>
<dbReference type="InterPro" id="IPR001585">
    <property type="entry name" value="TAL/FSA"/>
</dbReference>
<dbReference type="InterPro" id="IPR046348">
    <property type="entry name" value="SIS_dom_sf"/>
</dbReference>
<evidence type="ECO:0000256" key="1">
    <source>
        <dbReference type="ARBA" id="ARBA00003518"/>
    </source>
</evidence>
<dbReference type="CDD" id="cd05015">
    <property type="entry name" value="SIS_PGI_1"/>
    <property type="match status" value="1"/>
</dbReference>
<dbReference type="CDD" id="cd00955">
    <property type="entry name" value="Transaldolase_like"/>
    <property type="match status" value="1"/>
</dbReference>
<dbReference type="OrthoDB" id="140919at2"/>
<accession>A0A2W2B8S2</accession>
<protein>
    <recommendedName>
        <fullName evidence="5 11">Transaldolase</fullName>
        <ecNumber evidence="5 11">2.2.1.2</ecNumber>
    </recommendedName>
</protein>
<dbReference type="InterPro" id="IPR001672">
    <property type="entry name" value="G6P_Isomerase"/>
</dbReference>
<keyword evidence="8 11" id="KW-0570">Pentose shunt</keyword>
<dbReference type="SUPFAM" id="SSF53697">
    <property type="entry name" value="SIS domain"/>
    <property type="match status" value="1"/>
</dbReference>
<dbReference type="Gene3D" id="3.20.20.70">
    <property type="entry name" value="Aldolase class I"/>
    <property type="match status" value="1"/>
</dbReference>
<dbReference type="GO" id="GO:0006094">
    <property type="term" value="P:gluconeogenesis"/>
    <property type="evidence" value="ECO:0007669"/>
    <property type="project" value="InterPro"/>
</dbReference>
<evidence type="ECO:0000256" key="4">
    <source>
        <dbReference type="ARBA" id="ARBA00008426"/>
    </source>
</evidence>
<dbReference type="PROSITE" id="PS51463">
    <property type="entry name" value="P_GLUCOSE_ISOMERASE_3"/>
    <property type="match status" value="1"/>
</dbReference>
<evidence type="ECO:0000313" key="13">
    <source>
        <dbReference type="Proteomes" id="UP000248745"/>
    </source>
</evidence>
<comment type="pathway">
    <text evidence="3 11">Carbohydrate degradation; pentose phosphate pathway; D-glyceraldehyde 3-phosphate and beta-D-fructose 6-phosphate from D-ribose 5-phosphate and D-xylulose 5-phosphate (non-oxidative stage): step 2/3.</text>
</comment>
<dbReference type="InterPro" id="IPR004732">
    <property type="entry name" value="Transaldolase_2"/>
</dbReference>
<comment type="subcellular location">
    <subcellularLocation>
        <location evidence="2 11">Cytoplasm</location>
    </subcellularLocation>
</comment>
<keyword evidence="6 11" id="KW-0963">Cytoplasm</keyword>
<keyword evidence="12" id="KW-0413">Isomerase</keyword>
<gene>
    <name evidence="11" type="primary">tal</name>
    <name evidence="12" type="ORF">DN068_12555</name>
</gene>
<feature type="active site" description="Schiff-base intermediate with substrate" evidence="11">
    <location>
        <position position="139"/>
    </location>
</feature>
<dbReference type="PANTHER" id="PTHR10683:SF31">
    <property type="entry name" value="TRANSALDOLASE"/>
    <property type="match status" value="1"/>
</dbReference>
<dbReference type="GO" id="GO:0006098">
    <property type="term" value="P:pentose-phosphate shunt"/>
    <property type="evidence" value="ECO:0007669"/>
    <property type="project" value="UniProtKB-UniRule"/>
</dbReference>
<organism evidence="12 13">
    <name type="scientific">Taibaiella soli</name>
    <dbReference type="NCBI Taxonomy" id="1649169"/>
    <lineage>
        <taxon>Bacteria</taxon>
        <taxon>Pseudomonadati</taxon>
        <taxon>Bacteroidota</taxon>
        <taxon>Chitinophagia</taxon>
        <taxon>Chitinophagales</taxon>
        <taxon>Chitinophagaceae</taxon>
        <taxon>Taibaiella</taxon>
    </lineage>
</organism>
<dbReference type="GO" id="GO:0004801">
    <property type="term" value="F:transaldolase activity"/>
    <property type="evidence" value="ECO:0007669"/>
    <property type="project" value="UniProtKB-UniRule"/>
</dbReference>
<dbReference type="PANTHER" id="PTHR10683">
    <property type="entry name" value="TRANSALDOLASE"/>
    <property type="match status" value="1"/>
</dbReference>
<evidence type="ECO:0000256" key="10">
    <source>
        <dbReference type="ARBA" id="ARBA00048810"/>
    </source>
</evidence>
<name>A0A2W2B8S2_9BACT</name>
<dbReference type="NCBIfam" id="NF002881">
    <property type="entry name" value="PRK03343.1"/>
    <property type="match status" value="1"/>
</dbReference>
<evidence type="ECO:0000256" key="3">
    <source>
        <dbReference type="ARBA" id="ARBA00004857"/>
    </source>
</evidence>
<comment type="catalytic activity">
    <reaction evidence="10 11">
        <text>D-sedoheptulose 7-phosphate + D-glyceraldehyde 3-phosphate = D-erythrose 4-phosphate + beta-D-fructose 6-phosphate</text>
        <dbReference type="Rhea" id="RHEA:17053"/>
        <dbReference type="ChEBI" id="CHEBI:16897"/>
        <dbReference type="ChEBI" id="CHEBI:57483"/>
        <dbReference type="ChEBI" id="CHEBI:57634"/>
        <dbReference type="ChEBI" id="CHEBI:59776"/>
        <dbReference type="EC" id="2.2.1.2"/>
    </reaction>
</comment>
<dbReference type="InterPro" id="IPR018225">
    <property type="entry name" value="Transaldolase_AS"/>
</dbReference>
<evidence type="ECO:0000256" key="8">
    <source>
        <dbReference type="ARBA" id="ARBA00023126"/>
    </source>
</evidence>
<dbReference type="NCBIfam" id="TIGR00876">
    <property type="entry name" value="tal_mycobact"/>
    <property type="match status" value="1"/>
</dbReference>
<dbReference type="EMBL" id="QKTW01000017">
    <property type="protein sequence ID" value="PZF72689.1"/>
    <property type="molecule type" value="Genomic_DNA"/>
</dbReference>
<dbReference type="GO" id="GO:0005737">
    <property type="term" value="C:cytoplasm"/>
    <property type="evidence" value="ECO:0007669"/>
    <property type="project" value="UniProtKB-SubCell"/>
</dbReference>
<proteinExistence type="inferred from homology"/>
<dbReference type="PROSITE" id="PS01054">
    <property type="entry name" value="TRANSALDOLASE_1"/>
    <property type="match status" value="1"/>
</dbReference>
<evidence type="ECO:0000256" key="11">
    <source>
        <dbReference type="HAMAP-Rule" id="MF_00493"/>
    </source>
</evidence>
<evidence type="ECO:0000256" key="9">
    <source>
        <dbReference type="ARBA" id="ARBA00023270"/>
    </source>
</evidence>
<keyword evidence="9 11" id="KW-0704">Schiff base</keyword>
<evidence type="ECO:0000313" key="12">
    <source>
        <dbReference type="EMBL" id="PZF72689.1"/>
    </source>
</evidence>
<comment type="function">
    <text evidence="1 11">Transaldolase is important for the balance of metabolites in the pentose-phosphate pathway.</text>
</comment>
<evidence type="ECO:0000256" key="5">
    <source>
        <dbReference type="ARBA" id="ARBA00013151"/>
    </source>
</evidence>
<keyword evidence="13" id="KW-1185">Reference proteome</keyword>
<dbReference type="RefSeq" id="WP_110999280.1">
    <property type="nucleotide sequence ID" value="NZ_QKTW01000017.1"/>
</dbReference>
<dbReference type="Gene3D" id="3.40.50.10490">
    <property type="entry name" value="Glucose-6-phosphate isomerase like protein, domain 1"/>
    <property type="match status" value="3"/>
</dbReference>
<comment type="caution">
    <text evidence="12">The sequence shown here is derived from an EMBL/GenBank/DDBJ whole genome shotgun (WGS) entry which is preliminary data.</text>
</comment>
<dbReference type="Proteomes" id="UP000248745">
    <property type="component" value="Unassembled WGS sequence"/>
</dbReference>
<dbReference type="Pfam" id="PF00923">
    <property type="entry name" value="TAL_FSA"/>
    <property type="match status" value="1"/>
</dbReference>
<evidence type="ECO:0000256" key="6">
    <source>
        <dbReference type="ARBA" id="ARBA00022490"/>
    </source>
</evidence>
<dbReference type="NCBIfam" id="NF007080">
    <property type="entry name" value="PRK09533.1"/>
    <property type="match status" value="1"/>
</dbReference>
<dbReference type="GO" id="GO:0004347">
    <property type="term" value="F:glucose-6-phosphate isomerase activity"/>
    <property type="evidence" value="ECO:0007669"/>
    <property type="project" value="InterPro"/>
</dbReference>
<comment type="similarity">
    <text evidence="4 11">Belongs to the transaldolase family. Type 2 subfamily.</text>
</comment>
<dbReference type="HAMAP" id="MF_00493">
    <property type="entry name" value="Transaldolase_2"/>
    <property type="match status" value="1"/>
</dbReference>
<evidence type="ECO:0000256" key="7">
    <source>
        <dbReference type="ARBA" id="ARBA00022679"/>
    </source>
</evidence>
<dbReference type="EC" id="2.2.1.2" evidence="5 11"/>